<proteinExistence type="predicted"/>
<feature type="transmembrane region" description="Helical" evidence="1">
    <location>
        <begin position="40"/>
        <end position="60"/>
    </location>
</feature>
<keyword evidence="4" id="KW-1185">Reference proteome</keyword>
<protein>
    <submittedName>
        <fullName evidence="3">Histidine kinase</fullName>
    </submittedName>
</protein>
<dbReference type="RefSeq" id="WP_237870188.1">
    <property type="nucleotide sequence ID" value="NZ_JAKLTR010000003.1"/>
</dbReference>
<comment type="caution">
    <text evidence="3">The sequence shown here is derived from an EMBL/GenBank/DDBJ whole genome shotgun (WGS) entry which is preliminary data.</text>
</comment>
<dbReference type="GO" id="GO:0016301">
    <property type="term" value="F:kinase activity"/>
    <property type="evidence" value="ECO:0007669"/>
    <property type="project" value="UniProtKB-KW"/>
</dbReference>
<keyword evidence="1" id="KW-1133">Transmembrane helix</keyword>
<evidence type="ECO:0000313" key="4">
    <source>
        <dbReference type="Proteomes" id="UP001165367"/>
    </source>
</evidence>
<sequence>MTKKALIGVHLAYWFYFMIVTEFANNLAYKNRWFALSDNIGLLFISNLVIFGFIFYFNYLVLLPRFFKRRKFLQLILSWILLSISFVGLRYFFQEYLFLKYFNTCNFCYTDYGRTWPIYAVNNFFQGLSSFIMAGTIIWFADDWLRSEKQKMRLQKEKVEAERAFLQAQVSPHFLFNSLNNIYSMVYHGSEDSLPAIQKLSGMMRYIISESHSVWIDLTKELLYLDDYIQLQKYRIKDAAIQYTIMGDPASKVIAPLILISFVENAFKHGIVTDQANPVVIRMEIMNDSLKFYIANKINPDSKDSVSGIGLKNVESRLGLQYPGTHSLAVKTENGIFEASLSIDSLKEQQL</sequence>
<feature type="transmembrane region" description="Helical" evidence="1">
    <location>
        <begin position="124"/>
        <end position="145"/>
    </location>
</feature>
<dbReference type="PANTHER" id="PTHR34220">
    <property type="entry name" value="SENSOR HISTIDINE KINASE YPDA"/>
    <property type="match status" value="1"/>
</dbReference>
<name>A0ABS9KP47_9BACT</name>
<feature type="transmembrane region" description="Helical" evidence="1">
    <location>
        <begin position="72"/>
        <end position="93"/>
    </location>
</feature>
<organism evidence="3 4">
    <name type="scientific">Terrimonas ginsenosidimutans</name>
    <dbReference type="NCBI Taxonomy" id="2908004"/>
    <lineage>
        <taxon>Bacteria</taxon>
        <taxon>Pseudomonadati</taxon>
        <taxon>Bacteroidota</taxon>
        <taxon>Chitinophagia</taxon>
        <taxon>Chitinophagales</taxon>
        <taxon>Chitinophagaceae</taxon>
        <taxon>Terrimonas</taxon>
    </lineage>
</organism>
<evidence type="ECO:0000259" key="2">
    <source>
        <dbReference type="Pfam" id="PF06580"/>
    </source>
</evidence>
<feature type="transmembrane region" description="Helical" evidence="1">
    <location>
        <begin position="7"/>
        <end position="28"/>
    </location>
</feature>
<dbReference type="Pfam" id="PF06580">
    <property type="entry name" value="His_kinase"/>
    <property type="match status" value="1"/>
</dbReference>
<dbReference type="PANTHER" id="PTHR34220:SF7">
    <property type="entry name" value="SENSOR HISTIDINE KINASE YPDA"/>
    <property type="match status" value="1"/>
</dbReference>
<dbReference type="InterPro" id="IPR050640">
    <property type="entry name" value="Bact_2-comp_sensor_kinase"/>
</dbReference>
<evidence type="ECO:0000256" key="1">
    <source>
        <dbReference type="SAM" id="Phobius"/>
    </source>
</evidence>
<accession>A0ABS9KP47</accession>
<dbReference type="InterPro" id="IPR010559">
    <property type="entry name" value="Sig_transdc_His_kin_internal"/>
</dbReference>
<dbReference type="Gene3D" id="3.30.565.10">
    <property type="entry name" value="Histidine kinase-like ATPase, C-terminal domain"/>
    <property type="match status" value="1"/>
</dbReference>
<keyword evidence="1" id="KW-0812">Transmembrane</keyword>
<dbReference type="Proteomes" id="UP001165367">
    <property type="component" value="Unassembled WGS sequence"/>
</dbReference>
<feature type="domain" description="Signal transduction histidine kinase internal region" evidence="2">
    <location>
        <begin position="161"/>
        <end position="238"/>
    </location>
</feature>
<gene>
    <name evidence="3" type="ORF">LZZ85_07410</name>
</gene>
<dbReference type="InterPro" id="IPR036890">
    <property type="entry name" value="HATPase_C_sf"/>
</dbReference>
<keyword evidence="1" id="KW-0472">Membrane</keyword>
<keyword evidence="3" id="KW-0418">Kinase</keyword>
<reference evidence="3" key="1">
    <citation type="submission" date="2022-01" db="EMBL/GenBank/DDBJ databases">
        <authorList>
            <person name="Jo J.-H."/>
            <person name="Im W.-T."/>
        </authorList>
    </citation>
    <scope>NUCLEOTIDE SEQUENCE</scope>
    <source>
        <strain evidence="3">NA20</strain>
    </source>
</reference>
<evidence type="ECO:0000313" key="3">
    <source>
        <dbReference type="EMBL" id="MCG2614103.1"/>
    </source>
</evidence>
<dbReference type="EMBL" id="JAKLTR010000003">
    <property type="protein sequence ID" value="MCG2614103.1"/>
    <property type="molecule type" value="Genomic_DNA"/>
</dbReference>
<keyword evidence="3" id="KW-0808">Transferase</keyword>